<geneLocation type="plasmid" evidence="2">
    <name>pnp7-2</name>
</geneLocation>
<evidence type="ECO:0000313" key="1">
    <source>
        <dbReference type="EMBL" id="ATR79934.1"/>
    </source>
</evidence>
<keyword evidence="1" id="KW-0614">Plasmid</keyword>
<dbReference type="Gene3D" id="1.10.4010.10">
    <property type="entry name" value="Type II deoxyuridine triphosphatase"/>
    <property type="match status" value="1"/>
</dbReference>
<dbReference type="EMBL" id="CP024445">
    <property type="protein sequence ID" value="ATR79934.1"/>
    <property type="molecule type" value="Genomic_DNA"/>
</dbReference>
<reference evidence="2" key="1">
    <citation type="submission" date="2017-10" db="EMBL/GenBank/DDBJ databases">
        <title>Complete genome sequence of Moraxella osloensis NP7 isolated from human skin.</title>
        <authorList>
            <person name="Lee K."/>
            <person name="Lim J.Y."/>
            <person name="Hwang I."/>
        </authorList>
    </citation>
    <scope>NUCLEOTIDE SEQUENCE [LARGE SCALE GENOMIC DNA]</scope>
    <source>
        <strain evidence="2">NP7</strain>
        <plasmid evidence="2">pnp7-2</plasmid>
    </source>
</reference>
<sequence>MLTMQDSMNTTVNNHWRNENNPWYRAMWTECAELMDHIGWKWWSKQELDINQAEMELVDIWHFGLSDILQKGVESIAILKDVESIYQNTLKHERNEIDKKEVLKNVENFSESILIKKTFDIKSFFVLANSLNLDFDRLTLLYIAKNVLNKFRQNNGYKSGTYTKIWGGKEDNCHLTQIVLDFNDNNLDTLEEYIYKNLEIKYKSVKSSIC</sequence>
<proteinExistence type="predicted"/>
<dbReference type="SUPFAM" id="SSF101386">
    <property type="entry name" value="all-alpha NTP pyrophosphatases"/>
    <property type="match status" value="1"/>
</dbReference>
<dbReference type="InterPro" id="IPR014871">
    <property type="entry name" value="dUTPase/dCTP_pyrophosphatase"/>
</dbReference>
<evidence type="ECO:0000313" key="2">
    <source>
        <dbReference type="Proteomes" id="UP000229340"/>
    </source>
</evidence>
<name>A0A2D2EAN2_FAUOS</name>
<dbReference type="AlphaFoldDB" id="A0A2D2EAN2"/>
<dbReference type="Proteomes" id="UP000229340">
    <property type="component" value="Plasmid pNP7-2"/>
</dbReference>
<dbReference type="CDD" id="cd11527">
    <property type="entry name" value="NTP-PPase_dUTPase"/>
    <property type="match status" value="1"/>
</dbReference>
<gene>
    <name evidence="1" type="ORF">NP7_11015</name>
</gene>
<dbReference type="Pfam" id="PF08761">
    <property type="entry name" value="dUTPase_2"/>
    <property type="match status" value="1"/>
</dbReference>
<accession>A0A2D2EAN2</accession>
<organism evidence="1 2">
    <name type="scientific">Faucicola osloensis</name>
    <name type="common">Moraxella osloensis</name>
    <dbReference type="NCBI Taxonomy" id="34062"/>
    <lineage>
        <taxon>Bacteria</taxon>
        <taxon>Pseudomonadati</taxon>
        <taxon>Pseudomonadota</taxon>
        <taxon>Gammaproteobacteria</taxon>
        <taxon>Moraxellales</taxon>
        <taxon>Moraxellaceae</taxon>
        <taxon>Faucicola</taxon>
    </lineage>
</organism>
<protein>
    <submittedName>
        <fullName evidence="1">Uncharacterized protein</fullName>
    </submittedName>
</protein>